<dbReference type="EMBL" id="UINC01207806">
    <property type="protein sequence ID" value="SVE30060.1"/>
    <property type="molecule type" value="Genomic_DNA"/>
</dbReference>
<sequence length="202" mass="23483">MYKQLPIIILIVLTFTKLQSQCGGGLACPELHPIVNEELKYHIYNLKNQKRLKRSMYERICETGKIDFSTYFLADSVLSPYVTNKINTILNPNKFIVAVNNIQITDIIRWEDKRNGQKIEINDDICQSNKLEVPLLDNLYIWLDFQNLTSANIEIFIDNSIDIERMSNGITQLINNIFTNFNCENCISFITVDIEEIKNEQI</sequence>
<proteinExistence type="predicted"/>
<gene>
    <name evidence="1" type="ORF">METZ01_LOCUS482914</name>
</gene>
<name>A0A383CD79_9ZZZZ</name>
<feature type="non-terminal residue" evidence="1">
    <location>
        <position position="202"/>
    </location>
</feature>
<evidence type="ECO:0000313" key="1">
    <source>
        <dbReference type="EMBL" id="SVE30060.1"/>
    </source>
</evidence>
<dbReference type="PROSITE" id="PS51257">
    <property type="entry name" value="PROKAR_LIPOPROTEIN"/>
    <property type="match status" value="1"/>
</dbReference>
<dbReference type="AlphaFoldDB" id="A0A383CD79"/>
<accession>A0A383CD79</accession>
<reference evidence="1" key="1">
    <citation type="submission" date="2018-05" db="EMBL/GenBank/DDBJ databases">
        <authorList>
            <person name="Lanie J.A."/>
            <person name="Ng W.-L."/>
            <person name="Kazmierczak K.M."/>
            <person name="Andrzejewski T.M."/>
            <person name="Davidsen T.M."/>
            <person name="Wayne K.J."/>
            <person name="Tettelin H."/>
            <person name="Glass J.I."/>
            <person name="Rusch D."/>
            <person name="Podicherti R."/>
            <person name="Tsui H.-C.T."/>
            <person name="Winkler M.E."/>
        </authorList>
    </citation>
    <scope>NUCLEOTIDE SEQUENCE</scope>
</reference>
<organism evidence="1">
    <name type="scientific">marine metagenome</name>
    <dbReference type="NCBI Taxonomy" id="408172"/>
    <lineage>
        <taxon>unclassified sequences</taxon>
        <taxon>metagenomes</taxon>
        <taxon>ecological metagenomes</taxon>
    </lineage>
</organism>
<protein>
    <submittedName>
        <fullName evidence="1">Uncharacterized protein</fullName>
    </submittedName>
</protein>